<protein>
    <submittedName>
        <fullName evidence="1">Uncharacterized protein</fullName>
    </submittedName>
</protein>
<evidence type="ECO:0000313" key="1">
    <source>
        <dbReference type="EMBL" id="VAV91961.1"/>
    </source>
</evidence>
<reference evidence="1" key="1">
    <citation type="submission" date="2018-06" db="EMBL/GenBank/DDBJ databases">
        <authorList>
            <person name="Zhirakovskaya E."/>
        </authorList>
    </citation>
    <scope>NUCLEOTIDE SEQUENCE</scope>
</reference>
<accession>A0A3B0RK82</accession>
<name>A0A3B0RK82_9ZZZZ</name>
<sequence length="48" mass="5535">MADETVEALAKQLIRRMGRSQAMQICQTNKWFRVLDHIKSVDKSVSSK</sequence>
<proteinExistence type="predicted"/>
<dbReference type="AlphaFoldDB" id="A0A3B0RK82"/>
<gene>
    <name evidence="1" type="ORF">MNBD_ALPHA02-387</name>
</gene>
<organism evidence="1">
    <name type="scientific">hydrothermal vent metagenome</name>
    <dbReference type="NCBI Taxonomy" id="652676"/>
    <lineage>
        <taxon>unclassified sequences</taxon>
        <taxon>metagenomes</taxon>
        <taxon>ecological metagenomes</taxon>
    </lineage>
</organism>
<dbReference type="EMBL" id="UOED01000070">
    <property type="protein sequence ID" value="VAV91961.1"/>
    <property type="molecule type" value="Genomic_DNA"/>
</dbReference>